<evidence type="ECO:0000256" key="4">
    <source>
        <dbReference type="ARBA" id="ARBA00022840"/>
    </source>
</evidence>
<dbReference type="Proteomes" id="UP000239210">
    <property type="component" value="Unassembled WGS sequence"/>
</dbReference>
<evidence type="ECO:0000256" key="1">
    <source>
        <dbReference type="ARBA" id="ARBA00022679"/>
    </source>
</evidence>
<sequence>MAVIHQAQLSPSKLELVGGFVRTRPWGRGAGPVLERVAAYRFDDPDGEVGIEVHLVRGAHGRLLQVPLTYRGAPAPGQEAHLVGTMRHSVLGRRWVYDACGDPVAVLAFLRAVVDGGTGAEELVETGDGRFVPRATDAAVTGSGEPGLAVGPLDGLAVQDGDAATTVRTGPLTVVLHRVLDPAAPATGAVLTGTWAGQPTPVVLATVTPED</sequence>
<dbReference type="OrthoDB" id="3787729at2"/>
<organism evidence="6 7">
    <name type="scientific">Geodermatophilus tzadiensis</name>
    <dbReference type="NCBI Taxonomy" id="1137988"/>
    <lineage>
        <taxon>Bacteria</taxon>
        <taxon>Bacillati</taxon>
        <taxon>Actinomycetota</taxon>
        <taxon>Actinomycetes</taxon>
        <taxon>Geodermatophilales</taxon>
        <taxon>Geodermatophilaceae</taxon>
        <taxon>Geodermatophilus</taxon>
    </lineage>
</organism>
<accession>A0A2T0TWQ2</accession>
<keyword evidence="4" id="KW-0067">ATP-binding</keyword>
<evidence type="ECO:0000313" key="6">
    <source>
        <dbReference type="EMBL" id="PRY50085.1"/>
    </source>
</evidence>
<evidence type="ECO:0000256" key="2">
    <source>
        <dbReference type="ARBA" id="ARBA00022741"/>
    </source>
</evidence>
<reference evidence="6 7" key="1">
    <citation type="submission" date="2018-03" db="EMBL/GenBank/DDBJ databases">
        <title>Genomic Encyclopedia of Archaeal and Bacterial Type Strains, Phase II (KMG-II): from individual species to whole genera.</title>
        <authorList>
            <person name="Goeker M."/>
        </authorList>
    </citation>
    <scope>NUCLEOTIDE SEQUENCE [LARGE SCALE GENOMIC DNA]</scope>
    <source>
        <strain evidence="6 7">DSM 45416</strain>
    </source>
</reference>
<dbReference type="GO" id="GO:0016301">
    <property type="term" value="F:kinase activity"/>
    <property type="evidence" value="ECO:0007669"/>
    <property type="project" value="UniProtKB-KW"/>
</dbReference>
<dbReference type="RefSeq" id="WP_106276340.1">
    <property type="nucleotide sequence ID" value="NZ_PVTG01000004.1"/>
</dbReference>
<keyword evidence="7" id="KW-1185">Reference proteome</keyword>
<evidence type="ECO:0000313" key="7">
    <source>
        <dbReference type="Proteomes" id="UP000239210"/>
    </source>
</evidence>
<evidence type="ECO:0000259" key="5">
    <source>
        <dbReference type="Pfam" id="PF18085"/>
    </source>
</evidence>
<dbReference type="NCBIfam" id="NF047744">
    <property type="entry name" value="CG0192_rel"/>
    <property type="match status" value="1"/>
</dbReference>
<gene>
    <name evidence="6" type="ORF">LY71_104121</name>
</gene>
<feature type="domain" description="Maltokinase N-terminal cap" evidence="5">
    <location>
        <begin position="21"/>
        <end position="102"/>
    </location>
</feature>
<proteinExistence type="predicted"/>
<dbReference type="EMBL" id="PVTG01000004">
    <property type="protein sequence ID" value="PRY50085.1"/>
    <property type="molecule type" value="Genomic_DNA"/>
</dbReference>
<keyword evidence="3" id="KW-0418">Kinase</keyword>
<name>A0A2T0TWQ2_9ACTN</name>
<dbReference type="AlphaFoldDB" id="A0A2T0TWQ2"/>
<evidence type="ECO:0000256" key="3">
    <source>
        <dbReference type="ARBA" id="ARBA00022777"/>
    </source>
</evidence>
<keyword evidence="2" id="KW-0547">Nucleotide-binding</keyword>
<keyword evidence="1" id="KW-0808">Transferase</keyword>
<dbReference type="InterPro" id="IPR040999">
    <property type="entry name" value="Mak_N_cap"/>
</dbReference>
<protein>
    <recommendedName>
        <fullName evidence="5">Maltokinase N-terminal cap domain-containing protein</fullName>
    </recommendedName>
</protein>
<dbReference type="GO" id="GO:0005524">
    <property type="term" value="F:ATP binding"/>
    <property type="evidence" value="ECO:0007669"/>
    <property type="project" value="UniProtKB-KW"/>
</dbReference>
<comment type="caution">
    <text evidence="6">The sequence shown here is derived from an EMBL/GenBank/DDBJ whole genome shotgun (WGS) entry which is preliminary data.</text>
</comment>
<dbReference type="Pfam" id="PF18085">
    <property type="entry name" value="Mak_N_cap"/>
    <property type="match status" value="1"/>
</dbReference>